<sequence length="349" mass="40592">MNIPQYNATVHPEDWIREVQTICLINNIRQERDILKICKLNINNSITMPNDFNSLNELIKALKSHPTFEIYKDGIKRRLDQMKFEGGEGGDTTQFLAEFRSLCDKAEIINAQEVKNRLLRSYSSNEFFKNEFSKRVTGVTSIDDIQRLYSEVISDSSKVIKYGPEFLIAIKHLTTGRYLSSTTTNYQTGSKRQVVFCGEKILNENCWWYLTCEAPDPHKDEFQKSKVLYDDTIYLTHNKTNVHLSLSDFYRSPKTSYAEVHGFQFAWTNLKFIKSDQTNQENKTPYLKARDKVFIRSESDYILRSQDVIFEIAEGDKGDKNDNKPLTFQEVVGHKEKVGGDDVWLIEKR</sequence>
<dbReference type="Gene3D" id="2.80.10.50">
    <property type="match status" value="1"/>
</dbReference>
<keyword evidence="1" id="KW-0677">Repeat</keyword>
<comment type="caution">
    <text evidence="3">The sequence shown here is derived from an EMBL/GenBank/DDBJ whole genome shotgun (WGS) entry which is preliminary data.</text>
</comment>
<reference evidence="4" key="2">
    <citation type="submission" date="2019-10" db="EMBL/GenBank/DDBJ databases">
        <title>Conservation and host-specific expression of non-tandemly repeated heterogenous ribosome RNA gene in arbuscular mycorrhizal fungi.</title>
        <authorList>
            <person name="Maeda T."/>
            <person name="Kobayashi Y."/>
            <person name="Nakagawa T."/>
            <person name="Ezawa T."/>
            <person name="Yamaguchi K."/>
            <person name="Bino T."/>
            <person name="Nishimoto Y."/>
            <person name="Shigenobu S."/>
            <person name="Kawaguchi M."/>
        </authorList>
    </citation>
    <scope>NUCLEOTIDE SEQUENCE</scope>
    <source>
        <strain evidence="4">HR1</strain>
    </source>
</reference>
<protein>
    <recommendedName>
        <fullName evidence="2">MIR domain-containing protein</fullName>
    </recommendedName>
</protein>
<name>A0A2Z6RB83_9GLOM</name>
<feature type="domain" description="MIR" evidence="2">
    <location>
        <begin position="157"/>
        <end position="213"/>
    </location>
</feature>
<dbReference type="InterPro" id="IPR016093">
    <property type="entry name" value="MIR_motif"/>
</dbReference>
<dbReference type="InterPro" id="IPR036300">
    <property type="entry name" value="MIR_dom_sf"/>
</dbReference>
<evidence type="ECO:0000313" key="4">
    <source>
        <dbReference type="EMBL" id="GES94872.1"/>
    </source>
</evidence>
<accession>A0A2Z6RB83</accession>
<dbReference type="SMART" id="SM00472">
    <property type="entry name" value="MIR"/>
    <property type="match status" value="1"/>
</dbReference>
<dbReference type="OrthoDB" id="2314515at2759"/>
<dbReference type="Proteomes" id="UP000615446">
    <property type="component" value="Unassembled WGS sequence"/>
</dbReference>
<dbReference type="AlphaFoldDB" id="A0A2Z6RB83"/>
<evidence type="ECO:0000256" key="1">
    <source>
        <dbReference type="ARBA" id="ARBA00022737"/>
    </source>
</evidence>
<dbReference type="EMBL" id="BLAL01000239">
    <property type="protein sequence ID" value="GES94872.1"/>
    <property type="molecule type" value="Genomic_DNA"/>
</dbReference>
<keyword evidence="5" id="KW-1185">Reference proteome</keyword>
<proteinExistence type="predicted"/>
<evidence type="ECO:0000259" key="2">
    <source>
        <dbReference type="PROSITE" id="PS50919"/>
    </source>
</evidence>
<dbReference type="Proteomes" id="UP000247702">
    <property type="component" value="Unassembled WGS sequence"/>
</dbReference>
<reference evidence="3 5" key="1">
    <citation type="submission" date="2017-11" db="EMBL/GenBank/DDBJ databases">
        <title>The genome of Rhizophagus clarus HR1 reveals common genetic basis of auxotrophy among arbuscular mycorrhizal fungi.</title>
        <authorList>
            <person name="Kobayashi Y."/>
        </authorList>
    </citation>
    <scope>NUCLEOTIDE SEQUENCE [LARGE SCALE GENOMIC DNA]</scope>
    <source>
        <strain evidence="3 5">HR1</strain>
    </source>
</reference>
<gene>
    <name evidence="4" type="ORF">RCL2_002157000</name>
    <name evidence="3" type="ORF">RclHR1_03500018</name>
</gene>
<dbReference type="SUPFAM" id="SSF82109">
    <property type="entry name" value="MIR domain"/>
    <property type="match status" value="1"/>
</dbReference>
<organism evidence="3 5">
    <name type="scientific">Rhizophagus clarus</name>
    <dbReference type="NCBI Taxonomy" id="94130"/>
    <lineage>
        <taxon>Eukaryota</taxon>
        <taxon>Fungi</taxon>
        <taxon>Fungi incertae sedis</taxon>
        <taxon>Mucoromycota</taxon>
        <taxon>Glomeromycotina</taxon>
        <taxon>Glomeromycetes</taxon>
        <taxon>Glomerales</taxon>
        <taxon>Glomeraceae</taxon>
        <taxon>Rhizophagus</taxon>
    </lineage>
</organism>
<evidence type="ECO:0000313" key="3">
    <source>
        <dbReference type="EMBL" id="GBB99393.1"/>
    </source>
</evidence>
<dbReference type="PROSITE" id="PS50919">
    <property type="entry name" value="MIR"/>
    <property type="match status" value="1"/>
</dbReference>
<dbReference type="CDD" id="cd23263">
    <property type="entry name" value="beta-trefoil_MIR"/>
    <property type="match status" value="1"/>
</dbReference>
<evidence type="ECO:0000313" key="5">
    <source>
        <dbReference type="Proteomes" id="UP000247702"/>
    </source>
</evidence>
<dbReference type="EMBL" id="BEXD01002780">
    <property type="protein sequence ID" value="GBB99393.1"/>
    <property type="molecule type" value="Genomic_DNA"/>
</dbReference>